<dbReference type="Pfam" id="PF03713">
    <property type="entry name" value="DUF305"/>
    <property type="match status" value="1"/>
</dbReference>
<evidence type="ECO:0000313" key="2">
    <source>
        <dbReference type="EMBL" id="SFV29200.1"/>
    </source>
</evidence>
<keyword evidence="3" id="KW-1185">Reference proteome</keyword>
<proteinExistence type="predicted"/>
<organism evidence="2 3">
    <name type="scientific">Hyphomicrobium facile</name>
    <dbReference type="NCBI Taxonomy" id="51670"/>
    <lineage>
        <taxon>Bacteria</taxon>
        <taxon>Pseudomonadati</taxon>
        <taxon>Pseudomonadota</taxon>
        <taxon>Alphaproteobacteria</taxon>
        <taxon>Hyphomicrobiales</taxon>
        <taxon>Hyphomicrobiaceae</taxon>
        <taxon>Hyphomicrobium</taxon>
    </lineage>
</organism>
<dbReference type="PANTHER" id="PTHR36933">
    <property type="entry name" value="SLL0788 PROTEIN"/>
    <property type="match status" value="1"/>
</dbReference>
<feature type="domain" description="DUF305" evidence="1">
    <location>
        <begin position="79"/>
        <end position="138"/>
    </location>
</feature>
<sequence>MKKFTAMKNFTALTCLGLAPVPRAMTAERMTAERVKKDKTLKMDTAAGITAAPAASALATAIYKMDEAIHALTYTGNPDVDFVANLIPHHQGALDMARAELEYGTDPKIRKLAEGIIKSQDKQIAEIQGWLARRSKAAAPVN</sequence>
<dbReference type="RefSeq" id="WP_244531092.1">
    <property type="nucleotide sequence ID" value="NZ_FPCH01000001.1"/>
</dbReference>
<dbReference type="STRING" id="51670.SAMN04488557_1193"/>
<accession>A0A1I7N3H1</accession>
<gene>
    <name evidence="2" type="ORF">SAMN04488557_1193</name>
</gene>
<dbReference type="InterPro" id="IPR005183">
    <property type="entry name" value="DUF305_CopM-like"/>
</dbReference>
<dbReference type="InterPro" id="IPR012347">
    <property type="entry name" value="Ferritin-like"/>
</dbReference>
<protein>
    <recommendedName>
        <fullName evidence="1">DUF305 domain-containing protein</fullName>
    </recommendedName>
</protein>
<dbReference type="EMBL" id="FPCH01000001">
    <property type="protein sequence ID" value="SFV29200.1"/>
    <property type="molecule type" value="Genomic_DNA"/>
</dbReference>
<name>A0A1I7N3H1_9HYPH</name>
<evidence type="ECO:0000313" key="3">
    <source>
        <dbReference type="Proteomes" id="UP000199423"/>
    </source>
</evidence>
<dbReference type="PANTHER" id="PTHR36933:SF1">
    <property type="entry name" value="SLL0788 PROTEIN"/>
    <property type="match status" value="1"/>
</dbReference>
<reference evidence="3" key="1">
    <citation type="submission" date="2016-10" db="EMBL/GenBank/DDBJ databases">
        <authorList>
            <person name="Varghese N."/>
            <person name="Submissions S."/>
        </authorList>
    </citation>
    <scope>NUCLEOTIDE SEQUENCE [LARGE SCALE GENOMIC DNA]</scope>
    <source>
        <strain evidence="3">DSM 1565</strain>
    </source>
</reference>
<dbReference type="AlphaFoldDB" id="A0A1I7N3H1"/>
<dbReference type="Proteomes" id="UP000199423">
    <property type="component" value="Unassembled WGS sequence"/>
</dbReference>
<dbReference type="Gene3D" id="1.20.1260.10">
    <property type="match status" value="1"/>
</dbReference>
<evidence type="ECO:0000259" key="1">
    <source>
        <dbReference type="Pfam" id="PF03713"/>
    </source>
</evidence>